<dbReference type="Proteomes" id="UP000288168">
    <property type="component" value="Unassembled WGS sequence"/>
</dbReference>
<evidence type="ECO:0000313" key="1">
    <source>
        <dbReference type="EMBL" id="RSL54330.1"/>
    </source>
</evidence>
<comment type="caution">
    <text evidence="1">The sequence shown here is derived from an EMBL/GenBank/DDBJ whole genome shotgun (WGS) entry which is preliminary data.</text>
</comment>
<reference evidence="1 2" key="1">
    <citation type="submission" date="2017-06" db="EMBL/GenBank/DDBJ databases">
        <title>Comparative genomic analysis of Ambrosia Fusariam Clade fungi.</title>
        <authorList>
            <person name="Stajich J.E."/>
            <person name="Carrillo J."/>
            <person name="Kijimoto T."/>
            <person name="Eskalen A."/>
            <person name="O'Donnell K."/>
            <person name="Kasson M."/>
        </authorList>
    </citation>
    <scope>NUCLEOTIDE SEQUENCE [LARGE SCALE GENOMIC DNA]</scope>
    <source>
        <strain evidence="1 2">NRRL62584</strain>
    </source>
</reference>
<dbReference type="AlphaFoldDB" id="A0A428PMT8"/>
<keyword evidence="2" id="KW-1185">Reference proteome</keyword>
<proteinExistence type="predicted"/>
<evidence type="ECO:0008006" key="3">
    <source>
        <dbReference type="Google" id="ProtNLM"/>
    </source>
</evidence>
<name>A0A428PMT8_9HYPO</name>
<dbReference type="EMBL" id="NKCI01000112">
    <property type="protein sequence ID" value="RSL54330.1"/>
    <property type="molecule type" value="Genomic_DNA"/>
</dbReference>
<accession>A0A428PMT8</accession>
<gene>
    <name evidence="1" type="ORF">CEP54_009921</name>
</gene>
<protein>
    <recommendedName>
        <fullName evidence="3">F-box domain-containing protein</fullName>
    </recommendedName>
</protein>
<organism evidence="1 2">
    <name type="scientific">Fusarium duplospermum</name>
    <dbReference type="NCBI Taxonomy" id="1325734"/>
    <lineage>
        <taxon>Eukaryota</taxon>
        <taxon>Fungi</taxon>
        <taxon>Dikarya</taxon>
        <taxon>Ascomycota</taxon>
        <taxon>Pezizomycotina</taxon>
        <taxon>Sordariomycetes</taxon>
        <taxon>Hypocreomycetidae</taxon>
        <taxon>Hypocreales</taxon>
        <taxon>Nectriaceae</taxon>
        <taxon>Fusarium</taxon>
        <taxon>Fusarium solani species complex</taxon>
    </lineage>
</organism>
<evidence type="ECO:0000313" key="2">
    <source>
        <dbReference type="Proteomes" id="UP000288168"/>
    </source>
</evidence>
<sequence length="357" mass="41845">MSLFDKLPVELMVQLLRILHSPLDLRSFLSACPGAYQCFNFHRRHILEPHLDMVLDGLEDEYPTFVAPHIARLRAIQHLLPYLDPAEVKVKVEQIDKLPTPKLAEWKDTLPILCDLFCLASEANDYIARYTLESSRDRTLRLQFYRLLEEHESRRTIFFKFEACRHALFYDRQLLHRIIRQDDDFVDPHGLRSIFRFISAKYHRLVKRVDWHLRAVMLCNGESPTGKLAMSELELDSNRVWQFLQRNVSEESRFVAHLCLQGYGLLIRLEKLDIKQLRHYILTTFLWVLLHEAPDEALGFVLERFYAGVHTSRYSLLLGGFVDPTPGLNYGYSWELRGVVDPAVHTINKLCRVSDDN</sequence>
<dbReference type="OrthoDB" id="5020845at2759"/>